<proteinExistence type="predicted"/>
<protein>
    <submittedName>
        <fullName evidence="3">Uncharacterized protein</fullName>
    </submittedName>
</protein>
<accession>A0AAU8B588</accession>
<sequence>MAENPGGKKKFKLGCIGTIIVVIVVFVIGLGVGVAIGGSSSATTVSATTNSTSNSTNTNTTASSTTSTSQVTATKPVTLTSGNYTAGKSFPAGTYTVEAISGYGNVSSSNMYAGGLNQIMAPAGSQDSSAISTYKNAKFPAGTTLTVSDVTIKLIPSN</sequence>
<keyword evidence="2" id="KW-1133">Transmembrane helix</keyword>
<keyword evidence="2" id="KW-0472">Membrane</keyword>
<organism evidence="3">
    <name type="scientific">Dulem virus 30</name>
    <dbReference type="NCBI Taxonomy" id="3145748"/>
    <lineage>
        <taxon>Viruses</taxon>
        <taxon>Duplodnaviria</taxon>
        <taxon>Heunggongvirae</taxon>
        <taxon>Uroviricota</taxon>
        <taxon>Caudoviricetes</taxon>
    </lineage>
</organism>
<evidence type="ECO:0000256" key="1">
    <source>
        <dbReference type="SAM" id="MobiDB-lite"/>
    </source>
</evidence>
<dbReference type="EMBL" id="PP511706">
    <property type="protein sequence ID" value="XCD06745.1"/>
    <property type="molecule type" value="Genomic_DNA"/>
</dbReference>
<reference evidence="3" key="1">
    <citation type="submission" date="2024-03" db="EMBL/GenBank/DDBJ databases">
        <title>Diverse circular DNA viruses in blood, oral, and fecal samples of captive lemurs.</title>
        <authorList>
            <person name="Paietta E.N."/>
            <person name="Kraberger S."/>
            <person name="Lund M.C."/>
            <person name="Custer J.M."/>
            <person name="Vargas K.M."/>
            <person name="Ehmke E.E."/>
            <person name="Yoder A.D."/>
            <person name="Varsani A."/>
        </authorList>
    </citation>
    <scope>NUCLEOTIDE SEQUENCE</scope>
    <source>
        <strain evidence="3">Duke_26_2</strain>
    </source>
</reference>
<feature type="region of interest" description="Disordered" evidence="1">
    <location>
        <begin position="45"/>
        <end position="69"/>
    </location>
</feature>
<evidence type="ECO:0000313" key="3">
    <source>
        <dbReference type="EMBL" id="XCD06745.1"/>
    </source>
</evidence>
<evidence type="ECO:0000256" key="2">
    <source>
        <dbReference type="SAM" id="Phobius"/>
    </source>
</evidence>
<keyword evidence="2" id="KW-0812">Transmembrane</keyword>
<name>A0AAU8B588_9CAUD</name>
<feature type="transmembrane region" description="Helical" evidence="2">
    <location>
        <begin position="12"/>
        <end position="36"/>
    </location>
</feature>